<feature type="region of interest" description="Disordered" evidence="13">
    <location>
        <begin position="182"/>
        <end position="204"/>
    </location>
</feature>
<dbReference type="PIRSF" id="PIRSF036958">
    <property type="entry name" value="mRNA_capping_HCE"/>
    <property type="match status" value="1"/>
</dbReference>
<dbReference type="SUPFAM" id="SSF50249">
    <property type="entry name" value="Nucleic acid-binding proteins"/>
    <property type="match status" value="1"/>
</dbReference>
<name>A0A814N4J7_ADIRI</name>
<feature type="domain" description="mRNA capping enzyme adenylation" evidence="14">
    <location>
        <begin position="256"/>
        <end position="446"/>
    </location>
</feature>
<feature type="domain" description="mRNA capping enzyme C-terminal" evidence="15">
    <location>
        <begin position="449"/>
        <end position="540"/>
    </location>
</feature>
<keyword evidence="5 10" id="KW-0547">Nucleotide-binding</keyword>
<evidence type="ECO:0000256" key="9">
    <source>
        <dbReference type="ARBA" id="ARBA00044624"/>
    </source>
</evidence>
<evidence type="ECO:0000259" key="14">
    <source>
        <dbReference type="Pfam" id="PF01331"/>
    </source>
</evidence>
<evidence type="ECO:0000256" key="5">
    <source>
        <dbReference type="ARBA" id="ARBA00022741"/>
    </source>
</evidence>
<dbReference type="GO" id="GO:0004651">
    <property type="term" value="F:polynucleotide 5'-phosphatase activity"/>
    <property type="evidence" value="ECO:0007669"/>
    <property type="project" value="UniProtKB-UniRule"/>
</dbReference>
<dbReference type="GO" id="GO:0005524">
    <property type="term" value="F:ATP binding"/>
    <property type="evidence" value="ECO:0007669"/>
    <property type="project" value="InterPro"/>
</dbReference>
<dbReference type="FunFam" id="3.30.470.30:FF:000040">
    <property type="entry name" value="mRNA-capping enzyme"/>
    <property type="match status" value="1"/>
</dbReference>
<organism evidence="16 17">
    <name type="scientific">Adineta ricciae</name>
    <name type="common">Rotifer</name>
    <dbReference type="NCBI Taxonomy" id="249248"/>
    <lineage>
        <taxon>Eukaryota</taxon>
        <taxon>Metazoa</taxon>
        <taxon>Spiralia</taxon>
        <taxon>Gnathifera</taxon>
        <taxon>Rotifera</taxon>
        <taxon>Eurotatoria</taxon>
        <taxon>Bdelloidea</taxon>
        <taxon>Adinetida</taxon>
        <taxon>Adinetidae</taxon>
        <taxon>Adineta</taxon>
    </lineage>
</organism>
<dbReference type="GO" id="GO:0140818">
    <property type="term" value="F:mRNA 5'-triphosphate monophosphatase activity"/>
    <property type="evidence" value="ECO:0007669"/>
    <property type="project" value="UniProtKB-EC"/>
</dbReference>
<keyword evidence="10" id="KW-0378">Hydrolase</keyword>
<dbReference type="EMBL" id="CAJNOJ010000092">
    <property type="protein sequence ID" value="CAF1086791.1"/>
    <property type="molecule type" value="Genomic_DNA"/>
</dbReference>
<feature type="binding site" evidence="12">
    <location>
        <position position="299"/>
    </location>
    <ligand>
        <name>GTP</name>
        <dbReference type="ChEBI" id="CHEBI:37565"/>
    </ligand>
</feature>
<proteinExistence type="inferred from homology"/>
<gene>
    <name evidence="16" type="ORF">EDS130_LOCUS19262</name>
</gene>
<evidence type="ECO:0000256" key="10">
    <source>
        <dbReference type="PIRNR" id="PIRNR036958"/>
    </source>
</evidence>
<evidence type="ECO:0000256" key="4">
    <source>
        <dbReference type="ARBA" id="ARBA00022695"/>
    </source>
</evidence>
<keyword evidence="4 10" id="KW-0548">Nucleotidyltransferase</keyword>
<keyword evidence="2 10" id="KW-0507">mRNA processing</keyword>
<dbReference type="AlphaFoldDB" id="A0A814N4J7"/>
<dbReference type="InterPro" id="IPR013846">
    <property type="entry name" value="mRNA_cap_enzyme_C"/>
</dbReference>
<protein>
    <recommendedName>
        <fullName evidence="10">mRNA-capping enzyme</fullName>
    </recommendedName>
    <domain>
        <recommendedName>
            <fullName evidence="10">mRNA 5'-triphosphate monophosphatase</fullName>
            <ecNumber evidence="10">3.6.1.74</ecNumber>
        </recommendedName>
        <alternativeName>
            <fullName evidence="10">mRNA 5'-phosphatase</fullName>
        </alternativeName>
    </domain>
    <domain>
        <recommendedName>
            <fullName evidence="10">mRNA guanylyltransferase</fullName>
            <ecNumber evidence="10">2.7.7.50</ecNumber>
        </recommendedName>
        <alternativeName>
            <fullName evidence="10">GTP--RNA guanylyltransferase</fullName>
            <shortName evidence="10">GTase</shortName>
        </alternativeName>
    </domain>
</protein>
<dbReference type="GO" id="GO:0006370">
    <property type="term" value="P:7-methylguanosine mRNA capping"/>
    <property type="evidence" value="ECO:0007669"/>
    <property type="project" value="UniProtKB-UniRule"/>
</dbReference>
<dbReference type="SUPFAM" id="SSF52799">
    <property type="entry name" value="(Phosphotyrosine protein) phosphatases II"/>
    <property type="match status" value="1"/>
</dbReference>
<evidence type="ECO:0000313" key="16">
    <source>
        <dbReference type="EMBL" id="CAF1086791.1"/>
    </source>
</evidence>
<evidence type="ECO:0000256" key="11">
    <source>
        <dbReference type="PIRSR" id="PIRSR036958-2"/>
    </source>
</evidence>
<accession>A0A814N4J7</accession>
<keyword evidence="8 10" id="KW-0539">Nucleus</keyword>
<sequence>MAASIAFSSIVDPLTPLYDPEGIPAKWIDCPRKSAVIAETFLAFKTPLDDRYKNDIQKGKYWTCKMLIQNANDKNKKLGLVIDLTNTNRYYNSEVEFKPHDIQYKKIRCQGHNETPNNEQIDEFIRVCQFFDMIDNAIGLFAKARQPGIYKQDYLDRLVHLFGDGNTLNVFAPLSPLWHQTASTTPSEGNKRAHDGDDSAQSNKRFQTNYDSKSLPKFAVDIPNVIPVGDKYLLDSIRSSCQSICGWQRRSFPGSQPVSLHRENYPLIFLSPYMVSWKADGTRYMMWIEDKDKVYMLDRNNNAFEILHMSFPRTSDGEQPLTNTLLDGEFVTDYVNNEKIYRYLVYDIIMINNINVSQRSFKERLKLISRDVVGVRDTAHENGRLDKQQQQPFSIKAKSFWTLEHVTTLLSEKFQSKITHGCDGLVFQPVDDPYQCGRSDRVLKWKGDNTIDFQLKIIEEQFTKRRCANLYVNYGVTPFATMSYSTELEQYNNQIIECSFREQQWHFYRHRTDKKYANAQATADGVMNALTNAITKDYLLFLIDDQAAANEYFSNAN</sequence>
<evidence type="ECO:0000256" key="1">
    <source>
        <dbReference type="ARBA" id="ARBA00004123"/>
    </source>
</evidence>
<dbReference type="SUPFAM" id="SSF56091">
    <property type="entry name" value="DNA ligase/mRNA capping enzyme, catalytic domain"/>
    <property type="match status" value="1"/>
</dbReference>
<evidence type="ECO:0000256" key="6">
    <source>
        <dbReference type="ARBA" id="ARBA00023042"/>
    </source>
</evidence>
<dbReference type="EC" id="3.6.1.74" evidence="10"/>
<feature type="binding site" evidence="12">
    <location>
        <begin position="444"/>
        <end position="446"/>
    </location>
    <ligand>
        <name>GTP</name>
        <dbReference type="ChEBI" id="CHEBI:37565"/>
    </ligand>
</feature>
<dbReference type="OrthoDB" id="200924at2759"/>
<dbReference type="PANTHER" id="PTHR10367:SF17">
    <property type="entry name" value="MRNA-CAPPING ENZYME"/>
    <property type="match status" value="1"/>
</dbReference>
<evidence type="ECO:0000256" key="8">
    <source>
        <dbReference type="ARBA" id="ARBA00023242"/>
    </source>
</evidence>
<dbReference type="GO" id="GO:0005634">
    <property type="term" value="C:nucleus"/>
    <property type="evidence" value="ECO:0007669"/>
    <property type="project" value="UniProtKB-SubCell"/>
</dbReference>
<comment type="similarity">
    <text evidence="10">In the N-terminal section; belongs to the non-receptor class of the protein-tyrosine phosphatase family.</text>
</comment>
<dbReference type="Gene3D" id="3.30.470.30">
    <property type="entry name" value="DNA ligase/mRNA capping enzyme"/>
    <property type="match status" value="1"/>
</dbReference>
<keyword evidence="6 10" id="KW-0506">mRNA capping</keyword>
<comment type="function">
    <text evidence="10">Bifunctional mRNA-capping enzyme exhibiting RNA 5'-triphosphate monophosphatase activity in the N-terminal part and mRNA guanylyltransferase activity in the C-terminal part. Catalyzes the first two steps of cap formation: by removing the gamma-phosphate from the 5'-triphosphate end of nascent mRNA to yield a diphosphate end, and by transferring the GMP moiety of GTP to the 5'-diphosphate terminus of RNA via a covalent enzyme-GMP reaction intermediate.</text>
</comment>
<reference evidence="16" key="1">
    <citation type="submission" date="2021-02" db="EMBL/GenBank/DDBJ databases">
        <authorList>
            <person name="Nowell W R."/>
        </authorList>
    </citation>
    <scope>NUCLEOTIDE SEQUENCE</scope>
</reference>
<evidence type="ECO:0000256" key="2">
    <source>
        <dbReference type="ARBA" id="ARBA00022664"/>
    </source>
</evidence>
<dbReference type="Pfam" id="PF03919">
    <property type="entry name" value="mRNA_cap_C"/>
    <property type="match status" value="1"/>
</dbReference>
<dbReference type="GO" id="GO:0004721">
    <property type="term" value="F:phosphoprotein phosphatase activity"/>
    <property type="evidence" value="ECO:0007669"/>
    <property type="project" value="UniProtKB-UniRule"/>
</dbReference>
<evidence type="ECO:0000259" key="15">
    <source>
        <dbReference type="Pfam" id="PF03919"/>
    </source>
</evidence>
<evidence type="ECO:0000256" key="13">
    <source>
        <dbReference type="SAM" id="MobiDB-lite"/>
    </source>
</evidence>
<comment type="subcellular location">
    <subcellularLocation>
        <location evidence="1 10">Nucleus</location>
    </subcellularLocation>
</comment>
<dbReference type="EC" id="2.7.7.50" evidence="10"/>
<comment type="catalytic activity">
    <reaction evidence="9">
        <text>a 5'-end diphospho-ribonucleoside in mRNA + GTP + H(+) = a 5'-end (5'-triphosphoguanosine)-ribonucleoside in mRNA + diphosphate</text>
        <dbReference type="Rhea" id="RHEA:67012"/>
        <dbReference type="Rhea" id="RHEA-COMP:17165"/>
        <dbReference type="Rhea" id="RHEA-COMP:17166"/>
        <dbReference type="ChEBI" id="CHEBI:15378"/>
        <dbReference type="ChEBI" id="CHEBI:33019"/>
        <dbReference type="ChEBI" id="CHEBI:37565"/>
        <dbReference type="ChEBI" id="CHEBI:167616"/>
        <dbReference type="ChEBI" id="CHEBI:167617"/>
        <dbReference type="EC" id="2.7.7.50"/>
    </reaction>
    <physiologicalReaction direction="left-to-right" evidence="9">
        <dbReference type="Rhea" id="RHEA:67013"/>
    </physiologicalReaction>
</comment>
<dbReference type="CDD" id="cd07895">
    <property type="entry name" value="Adenylation_mRNA_capping"/>
    <property type="match status" value="1"/>
</dbReference>
<evidence type="ECO:0000256" key="7">
    <source>
        <dbReference type="ARBA" id="ARBA00023134"/>
    </source>
</evidence>
<dbReference type="PANTHER" id="PTHR10367">
    <property type="entry name" value="MRNA-CAPPING ENZYME"/>
    <property type="match status" value="1"/>
</dbReference>
<dbReference type="InterPro" id="IPR051029">
    <property type="entry name" value="mRNA_Capping_Enz/RNA_Phosphat"/>
</dbReference>
<dbReference type="Gene3D" id="3.90.190.10">
    <property type="entry name" value="Protein tyrosine phosphatase superfamily"/>
    <property type="match status" value="1"/>
</dbReference>
<dbReference type="GO" id="GO:0005525">
    <property type="term" value="F:GTP binding"/>
    <property type="evidence" value="ECO:0007669"/>
    <property type="project" value="UniProtKB-UniRule"/>
</dbReference>
<dbReference type="Gene3D" id="2.40.50.140">
    <property type="entry name" value="Nucleic acid-binding proteins"/>
    <property type="match status" value="1"/>
</dbReference>
<keyword evidence="3 10" id="KW-0808">Transferase</keyword>
<dbReference type="Pfam" id="PF01331">
    <property type="entry name" value="mRNA_cap_enzyme"/>
    <property type="match status" value="1"/>
</dbReference>
<dbReference type="InterPro" id="IPR029021">
    <property type="entry name" value="Prot-tyrosine_phosphatase-like"/>
</dbReference>
<comment type="similarity">
    <text evidence="10">In the C-terminal section; belongs to the eukaryotic GTase family.</text>
</comment>
<dbReference type="InterPro" id="IPR012340">
    <property type="entry name" value="NA-bd_OB-fold"/>
</dbReference>
<dbReference type="InterPro" id="IPR017074">
    <property type="entry name" value="mRNA_cap_enz_bifunc"/>
</dbReference>
<feature type="active site" description="N6-GMP-lysine intermediate" evidence="11">
    <location>
        <position position="278"/>
    </location>
</feature>
<evidence type="ECO:0000256" key="12">
    <source>
        <dbReference type="PIRSR" id="PIRSR036958-3"/>
    </source>
</evidence>
<comment type="catalytic activity">
    <reaction evidence="10">
        <text>a 5'-end triphospho-ribonucleoside in mRNA + H2O = a 5'-end diphospho-ribonucleoside in mRNA + phosphate + H(+)</text>
        <dbReference type="Rhea" id="RHEA:67004"/>
        <dbReference type="Rhea" id="RHEA-COMP:17164"/>
        <dbReference type="Rhea" id="RHEA-COMP:17165"/>
        <dbReference type="ChEBI" id="CHEBI:15377"/>
        <dbReference type="ChEBI" id="CHEBI:15378"/>
        <dbReference type="ChEBI" id="CHEBI:43474"/>
        <dbReference type="ChEBI" id="CHEBI:167616"/>
        <dbReference type="ChEBI" id="CHEBI:167618"/>
        <dbReference type="EC" id="3.6.1.74"/>
    </reaction>
</comment>
<keyword evidence="7 10" id="KW-0342">GTP-binding</keyword>
<feature type="binding site" evidence="12">
    <location>
        <begin position="327"/>
        <end position="329"/>
    </location>
    <ligand>
        <name>GTP</name>
        <dbReference type="ChEBI" id="CHEBI:37565"/>
    </ligand>
</feature>
<dbReference type="Proteomes" id="UP000663852">
    <property type="component" value="Unassembled WGS sequence"/>
</dbReference>
<dbReference type="GO" id="GO:0004484">
    <property type="term" value="F:mRNA guanylyltransferase activity"/>
    <property type="evidence" value="ECO:0007669"/>
    <property type="project" value="UniProtKB-UniRule"/>
</dbReference>
<evidence type="ECO:0000313" key="17">
    <source>
        <dbReference type="Proteomes" id="UP000663852"/>
    </source>
</evidence>
<dbReference type="InterPro" id="IPR001339">
    <property type="entry name" value="mRNA_cap_enzyme_adenylation"/>
</dbReference>
<feature type="binding site" evidence="12">
    <location>
        <position position="283"/>
    </location>
    <ligand>
        <name>GTP</name>
        <dbReference type="ChEBI" id="CHEBI:37565"/>
    </ligand>
</feature>
<feature type="binding site" evidence="12">
    <location>
        <begin position="509"/>
        <end position="514"/>
    </location>
    <ligand>
        <name>GTP</name>
        <dbReference type="ChEBI" id="CHEBI:37565"/>
    </ligand>
</feature>
<comment type="caution">
    <text evidence="16">The sequence shown here is derived from an EMBL/GenBank/DDBJ whole genome shotgun (WGS) entry which is preliminary data.</text>
</comment>
<evidence type="ECO:0000256" key="3">
    <source>
        <dbReference type="ARBA" id="ARBA00022679"/>
    </source>
</evidence>